<feature type="region of interest" description="Disordered" evidence="1">
    <location>
        <begin position="1"/>
        <end position="125"/>
    </location>
</feature>
<feature type="compositionally biased region" description="Low complexity" evidence="1">
    <location>
        <begin position="26"/>
        <end position="62"/>
    </location>
</feature>
<evidence type="ECO:0000313" key="3">
    <source>
        <dbReference type="EMBL" id="ORZ03295.1"/>
    </source>
</evidence>
<dbReference type="InterPro" id="IPR045107">
    <property type="entry name" value="SAC3/GANP/THP3"/>
</dbReference>
<feature type="compositionally biased region" description="Low complexity" evidence="1">
    <location>
        <begin position="78"/>
        <end position="125"/>
    </location>
</feature>
<dbReference type="Proteomes" id="UP000242180">
    <property type="component" value="Unassembled WGS sequence"/>
</dbReference>
<dbReference type="GO" id="GO:0070390">
    <property type="term" value="C:transcription export complex 2"/>
    <property type="evidence" value="ECO:0007669"/>
    <property type="project" value="TreeGrafter"/>
</dbReference>
<evidence type="ECO:0000313" key="4">
    <source>
        <dbReference type="Proteomes" id="UP000242180"/>
    </source>
</evidence>
<feature type="compositionally biased region" description="Low complexity" evidence="1">
    <location>
        <begin position="231"/>
        <end position="245"/>
    </location>
</feature>
<dbReference type="GO" id="GO:0006406">
    <property type="term" value="P:mRNA export from nucleus"/>
    <property type="evidence" value="ECO:0007669"/>
    <property type="project" value="TreeGrafter"/>
</dbReference>
<protein>
    <submittedName>
        <fullName evidence="3">SAC3/GANP/Nin1/mts3/eIF-3 p25 family-domain-containing protein</fullName>
    </submittedName>
</protein>
<dbReference type="OrthoDB" id="264795at2759"/>
<dbReference type="Pfam" id="PF03399">
    <property type="entry name" value="SAC3_GANP"/>
    <property type="match status" value="1"/>
</dbReference>
<dbReference type="AlphaFoldDB" id="A0A1X2HUM1"/>
<feature type="domain" description="SAC3/GANP/THP3 conserved" evidence="2">
    <location>
        <begin position="338"/>
        <end position="647"/>
    </location>
</feature>
<feature type="compositionally biased region" description="Low complexity" evidence="1">
    <location>
        <begin position="255"/>
        <end position="269"/>
    </location>
</feature>
<feature type="compositionally biased region" description="Polar residues" evidence="1">
    <location>
        <begin position="148"/>
        <end position="167"/>
    </location>
</feature>
<feature type="compositionally biased region" description="Low complexity" evidence="1">
    <location>
        <begin position="177"/>
        <end position="192"/>
    </location>
</feature>
<evidence type="ECO:0000256" key="1">
    <source>
        <dbReference type="SAM" id="MobiDB-lite"/>
    </source>
</evidence>
<dbReference type="EMBL" id="MCGN01000001">
    <property type="protein sequence ID" value="ORZ03295.1"/>
    <property type="molecule type" value="Genomic_DNA"/>
</dbReference>
<feature type="region of interest" description="Disordered" evidence="1">
    <location>
        <begin position="148"/>
        <end position="300"/>
    </location>
</feature>
<accession>A0A1X2HUM1</accession>
<proteinExistence type="predicted"/>
<feature type="compositionally biased region" description="Basic and acidic residues" evidence="1">
    <location>
        <begin position="274"/>
        <end position="300"/>
    </location>
</feature>
<feature type="region of interest" description="Disordered" evidence="1">
    <location>
        <begin position="804"/>
        <end position="841"/>
    </location>
</feature>
<dbReference type="InterPro" id="IPR005062">
    <property type="entry name" value="SAC3/GANP/THP3_conserved"/>
</dbReference>
<dbReference type="STRING" id="13706.A0A1X2HUM1"/>
<feature type="compositionally biased region" description="Polar residues" evidence="1">
    <location>
        <begin position="65"/>
        <end position="77"/>
    </location>
</feature>
<comment type="caution">
    <text evidence="3">The sequence shown here is derived from an EMBL/GenBank/DDBJ whole genome shotgun (WGS) entry which is preliminary data.</text>
</comment>
<dbReference type="OMA" id="HEMCELE"/>
<keyword evidence="4" id="KW-1185">Reference proteome</keyword>
<sequence length="1117" mass="126194">MSAFPRLGQQQQQQQQPQARPPGFGTNTTAAPPAFQFAATKDSSPQGFGQGFQTSGFQSAFGHAHSNTPQQSAFNGIQPSAFAAQSSSAFKPSQSSAFANIPSAFSSSTPAAFQTTQTSAFGAPRTSAFNTTASSAFSKPKSTSAFASAFTQQSTNQAKRQQNSALNHNAPVFVPRAATPESGSPSSTPSDAAPKKPHKHKVWVRQSTAAPAANPPRLQRQAELPQQMQHPSPAASSSPALARSSPKPKPKPKTTKPQQKPAPKAVPKSGAMKDSTKISNKERAARFQGNDKNRQYEEMKKARVLERKKAIKEGLIPDPDNRMRLEDAIDFKGTCLTMCPDFECIERDVQMGLDKMELDEHGNMDMARMVKRYRRSAAGNEQPLPSDVRPPEVLEETLDYLFGTVMLENPLIKCHAFLRDRTRSIRQDFTLQNIRDAPAIRLHERIARFHILCLHELSHFDEEKFSVQQELEQLRKVLLSLVEFYEDRTETDKPLTKEEEENEAEFRAYYIITHAHDHETVRNAQWLPRGIFFHPHIQQALSFYNLMQRGNEISSSQTRRNKPDNIAACQQFYTKFFKLVGDVKTSFLMGCMLETHFPDIRKGALKAMNVSYLFQHRGLEAEYLRQALAYDSTKQLLKEAHLYGLVIHISNGVPYIKFGQKDPTRKQPVFFEPLSNPRQRKSLLLVEPKKFGRDLQDIVNNTPPKESPYNTIINVYREQPNVLEEHAAAVPHRPSAAEEATQLEAAIQEKERAAAAAAEAEAAAARAAADAAAQALADKQKQELAMKEHERQAEALRQKLLESQRRQKLERARAEEQRRHEAEIARQKAERRRQERSQMHAHAVSELTARYASSVLEEVLREEACIAAIHAKSAARRLRKRVIPAIVRARGRIAKRYQDVRSRNGMYALLRRANACPEKTVPEMEHAVSLQTAHAIGAEAYALRQIQDPQMEKTELWHPVNYVPMIYHHLLQSLGATRSLDDTDATFAWQLWISIDTCNSNSSKWFINRFALDNEFLRCVSHDAHLTITIRAVSQETSIHTQAVDQMGATLFVLSEHRTDGTTDDLEDPIYWSNEFDRLDHYCRQLRSQNPGIRVPFVFIYWPRTQSVQQTVQNVRI</sequence>
<evidence type="ECO:0000259" key="2">
    <source>
        <dbReference type="Pfam" id="PF03399"/>
    </source>
</evidence>
<dbReference type="Gene3D" id="1.25.40.990">
    <property type="match status" value="1"/>
</dbReference>
<dbReference type="InParanoid" id="A0A1X2HUM1"/>
<dbReference type="PANTHER" id="PTHR12436:SF3">
    <property type="entry name" value="GERMINAL-CENTER ASSOCIATED NUCLEAR PROTEIN"/>
    <property type="match status" value="1"/>
</dbReference>
<organism evidence="3 4">
    <name type="scientific">Syncephalastrum racemosum</name>
    <name type="common">Filamentous fungus</name>
    <dbReference type="NCBI Taxonomy" id="13706"/>
    <lineage>
        <taxon>Eukaryota</taxon>
        <taxon>Fungi</taxon>
        <taxon>Fungi incertae sedis</taxon>
        <taxon>Mucoromycota</taxon>
        <taxon>Mucoromycotina</taxon>
        <taxon>Mucoromycetes</taxon>
        <taxon>Mucorales</taxon>
        <taxon>Syncephalastraceae</taxon>
        <taxon>Syncephalastrum</taxon>
    </lineage>
</organism>
<dbReference type="GO" id="GO:0005737">
    <property type="term" value="C:cytoplasm"/>
    <property type="evidence" value="ECO:0007669"/>
    <property type="project" value="TreeGrafter"/>
</dbReference>
<feature type="compositionally biased region" description="Basic and acidic residues" evidence="1">
    <location>
        <begin position="804"/>
        <end position="838"/>
    </location>
</feature>
<gene>
    <name evidence="3" type="ORF">BCR43DRAFT_43629</name>
</gene>
<name>A0A1X2HUM1_SYNRA</name>
<dbReference type="PANTHER" id="PTHR12436">
    <property type="entry name" value="80 KDA MCM3-ASSOCIATED PROTEIN"/>
    <property type="match status" value="1"/>
</dbReference>
<feature type="compositionally biased region" description="Low complexity" evidence="1">
    <location>
        <begin position="9"/>
        <end position="18"/>
    </location>
</feature>
<reference evidence="3 4" key="1">
    <citation type="submission" date="2016-07" db="EMBL/GenBank/DDBJ databases">
        <title>Pervasive Adenine N6-methylation of Active Genes in Fungi.</title>
        <authorList>
            <consortium name="DOE Joint Genome Institute"/>
            <person name="Mondo S.J."/>
            <person name="Dannebaum R.O."/>
            <person name="Kuo R.C."/>
            <person name="Labutti K."/>
            <person name="Haridas S."/>
            <person name="Kuo A."/>
            <person name="Salamov A."/>
            <person name="Ahrendt S.R."/>
            <person name="Lipzen A."/>
            <person name="Sullivan W."/>
            <person name="Andreopoulos W.B."/>
            <person name="Clum A."/>
            <person name="Lindquist E."/>
            <person name="Daum C."/>
            <person name="Ramamoorthy G.K."/>
            <person name="Gryganskyi A."/>
            <person name="Culley D."/>
            <person name="Magnuson J.K."/>
            <person name="James T.Y."/>
            <person name="O'Malley M.A."/>
            <person name="Stajich J.E."/>
            <person name="Spatafora J.W."/>
            <person name="Visel A."/>
            <person name="Grigoriev I.V."/>
        </authorList>
    </citation>
    <scope>NUCLEOTIDE SEQUENCE [LARGE SCALE GENOMIC DNA]</scope>
    <source>
        <strain evidence="3 4">NRRL 2496</strain>
    </source>
</reference>